<reference evidence="2" key="1">
    <citation type="submission" date="2019-08" db="EMBL/GenBank/DDBJ databases">
        <authorList>
            <person name="Kucharzyk K."/>
            <person name="Murdoch R.W."/>
            <person name="Higgins S."/>
            <person name="Loffler F."/>
        </authorList>
    </citation>
    <scope>NUCLEOTIDE SEQUENCE</scope>
</reference>
<accession>A0A645F9X5</accession>
<keyword evidence="1" id="KW-0472">Membrane</keyword>
<evidence type="ECO:0000313" key="2">
    <source>
        <dbReference type="EMBL" id="MPN11047.1"/>
    </source>
</evidence>
<organism evidence="2">
    <name type="scientific">bioreactor metagenome</name>
    <dbReference type="NCBI Taxonomy" id="1076179"/>
    <lineage>
        <taxon>unclassified sequences</taxon>
        <taxon>metagenomes</taxon>
        <taxon>ecological metagenomes</taxon>
    </lineage>
</organism>
<comment type="caution">
    <text evidence="2">The sequence shown here is derived from an EMBL/GenBank/DDBJ whole genome shotgun (WGS) entry which is preliminary data.</text>
</comment>
<evidence type="ECO:0000256" key="1">
    <source>
        <dbReference type="SAM" id="Phobius"/>
    </source>
</evidence>
<dbReference type="AlphaFoldDB" id="A0A645F9X5"/>
<keyword evidence="1" id="KW-0812">Transmembrane</keyword>
<name>A0A645F9X5_9ZZZZ</name>
<protein>
    <submittedName>
        <fullName evidence="2">Uncharacterized protein</fullName>
    </submittedName>
</protein>
<feature type="transmembrane region" description="Helical" evidence="1">
    <location>
        <begin position="12"/>
        <end position="42"/>
    </location>
</feature>
<keyword evidence="1" id="KW-1133">Transmembrane helix</keyword>
<sequence>MGAIDNDPMFRLTINVVIIIIIKILIIIANFLFFIIFIIYFVSFLTRCINIGTPNNAVKDPIGVS</sequence>
<dbReference type="EMBL" id="VSSQ01057245">
    <property type="protein sequence ID" value="MPN11047.1"/>
    <property type="molecule type" value="Genomic_DNA"/>
</dbReference>
<gene>
    <name evidence="2" type="ORF">SDC9_158348</name>
</gene>
<proteinExistence type="predicted"/>